<name>A0A921JQI1_9ACTN</name>
<reference evidence="2" key="2">
    <citation type="submission" date="2021-09" db="EMBL/GenBank/DDBJ databases">
        <authorList>
            <person name="Gilroy R."/>
        </authorList>
    </citation>
    <scope>NUCLEOTIDE SEQUENCE</scope>
    <source>
        <strain evidence="2">ChiGjej3B3-7470</strain>
    </source>
</reference>
<accession>A0A921JQI1</accession>
<reference evidence="2" key="1">
    <citation type="journal article" date="2021" name="PeerJ">
        <title>Extensive microbial diversity within the chicken gut microbiome revealed by metagenomics and culture.</title>
        <authorList>
            <person name="Gilroy R."/>
            <person name="Ravi A."/>
            <person name="Getino M."/>
            <person name="Pursley I."/>
            <person name="Horton D.L."/>
            <person name="Alikhan N.F."/>
            <person name="Baker D."/>
            <person name="Gharbi K."/>
            <person name="Hall N."/>
            <person name="Watson M."/>
            <person name="Adriaenssens E.M."/>
            <person name="Foster-Nyarko E."/>
            <person name="Jarju S."/>
            <person name="Secka A."/>
            <person name="Antonio M."/>
            <person name="Oren A."/>
            <person name="Chaudhuri R.R."/>
            <person name="La Ragione R."/>
            <person name="Hildebrand F."/>
            <person name="Pallen M.J."/>
        </authorList>
    </citation>
    <scope>NUCLEOTIDE SEQUENCE</scope>
    <source>
        <strain evidence="2">ChiGjej3B3-7470</strain>
    </source>
</reference>
<dbReference type="EMBL" id="DYZF01000161">
    <property type="protein sequence ID" value="HJE51574.1"/>
    <property type="molecule type" value="Genomic_DNA"/>
</dbReference>
<evidence type="ECO:0000313" key="3">
    <source>
        <dbReference type="Proteomes" id="UP000712713"/>
    </source>
</evidence>
<feature type="region of interest" description="Disordered" evidence="1">
    <location>
        <begin position="437"/>
        <end position="457"/>
    </location>
</feature>
<proteinExistence type="predicted"/>
<evidence type="ECO:0000313" key="2">
    <source>
        <dbReference type="EMBL" id="HJE51574.1"/>
    </source>
</evidence>
<organism evidence="2 3">
    <name type="scientific">Tessaracoccus flavescens</name>
    <dbReference type="NCBI Taxonomy" id="399497"/>
    <lineage>
        <taxon>Bacteria</taxon>
        <taxon>Bacillati</taxon>
        <taxon>Actinomycetota</taxon>
        <taxon>Actinomycetes</taxon>
        <taxon>Propionibacteriales</taxon>
        <taxon>Propionibacteriaceae</taxon>
        <taxon>Tessaracoccus</taxon>
    </lineage>
</organism>
<dbReference type="InterPro" id="IPR025584">
    <property type="entry name" value="Cthe_2159"/>
</dbReference>
<gene>
    <name evidence="2" type="ORF">K8V15_06305</name>
</gene>
<dbReference type="AlphaFoldDB" id="A0A921JQI1"/>
<protein>
    <submittedName>
        <fullName evidence="2">Carbohydrate-binding domain-containing protein</fullName>
    </submittedName>
</protein>
<sequence length="457" mass="43598">MTLSGSTATVDGAGVTVDGDTVTVTAGGTYVLTGSLDGQVVVDSASDDEVKLVLSGAAITSGTGPALTFADAGEAVVVLADGTSNSLTDAATYSDTSDEAPSAALYSTADLTIGGEGALSVTGNNLDGIAGTDGLVISGGTIDVTAVDDGIRGKDHLAITGGTVTVEAGGDALKSTNDTEADSGFIDISGGTLALAAGTDGFDAATDLIVSGGAITVDAADDGLHAELSLVIGDGEITVTRSYEGLEAQYIAVTGGTVDVTAEDDGLNVSAAATATSTDAAADPRQMGGGPGGGMDAIDGLALVTGGTLTIDAGGDGFDSNGNAEITGGTVIVNGPLNDGNGALDVNGTFTVSGGTLIAVGSSGMADTPDADSAQGWVQATVSGSAGSTIQIGNGSSVLAEFTAAKAFSNVVYSGEAVSSGQEYTVTVDGRATTATAGTATAGGMGGMGGGGGRPNR</sequence>
<evidence type="ECO:0000256" key="1">
    <source>
        <dbReference type="SAM" id="MobiDB-lite"/>
    </source>
</evidence>
<comment type="caution">
    <text evidence="2">The sequence shown here is derived from an EMBL/GenBank/DDBJ whole genome shotgun (WGS) entry which is preliminary data.</text>
</comment>
<feature type="compositionally biased region" description="Gly residues" evidence="1">
    <location>
        <begin position="441"/>
        <end position="457"/>
    </location>
</feature>
<dbReference type="Pfam" id="PF14262">
    <property type="entry name" value="Cthe_2159"/>
    <property type="match status" value="1"/>
</dbReference>
<dbReference type="Proteomes" id="UP000712713">
    <property type="component" value="Unassembled WGS sequence"/>
</dbReference>